<comment type="caution">
    <text evidence="1">The sequence shown here is derived from an EMBL/GenBank/DDBJ whole genome shotgun (WGS) entry which is preliminary data.</text>
</comment>
<dbReference type="RefSeq" id="WP_188865868.1">
    <property type="nucleotide sequence ID" value="NZ_BMNW01000003.1"/>
</dbReference>
<evidence type="ECO:0000313" key="2">
    <source>
        <dbReference type="Proteomes" id="UP000616499"/>
    </source>
</evidence>
<organism evidence="1 2">
    <name type="scientific">Pseudomonas asuensis</name>
    <dbReference type="NCBI Taxonomy" id="1825787"/>
    <lineage>
        <taxon>Bacteria</taxon>
        <taxon>Pseudomonadati</taxon>
        <taxon>Pseudomonadota</taxon>
        <taxon>Gammaproteobacteria</taxon>
        <taxon>Pseudomonadales</taxon>
        <taxon>Pseudomonadaceae</taxon>
        <taxon>Pseudomonas</taxon>
    </lineage>
</organism>
<evidence type="ECO:0000313" key="1">
    <source>
        <dbReference type="EMBL" id="GGM07832.1"/>
    </source>
</evidence>
<sequence length="54" mass="6050">MLMLAEETEEVRGFVLENGEKLHKAGHSAIDMQALAKKPEEERQAVIEDLKTKG</sequence>
<reference evidence="2" key="1">
    <citation type="journal article" date="2019" name="Int. J. Syst. Evol. Microbiol.">
        <title>The Global Catalogue of Microorganisms (GCM) 10K type strain sequencing project: providing services to taxonomists for standard genome sequencing and annotation.</title>
        <authorList>
            <consortium name="The Broad Institute Genomics Platform"/>
            <consortium name="The Broad Institute Genome Sequencing Center for Infectious Disease"/>
            <person name="Wu L."/>
            <person name="Ma J."/>
        </authorList>
    </citation>
    <scope>NUCLEOTIDE SEQUENCE [LARGE SCALE GENOMIC DNA]</scope>
    <source>
        <strain evidence="2">JCM 13501</strain>
    </source>
</reference>
<dbReference type="EMBL" id="BMNW01000003">
    <property type="protein sequence ID" value="GGM07832.1"/>
    <property type="molecule type" value="Genomic_DNA"/>
</dbReference>
<keyword evidence="2" id="KW-1185">Reference proteome</keyword>
<gene>
    <name evidence="1" type="ORF">GCM10009425_18870</name>
</gene>
<proteinExistence type="predicted"/>
<protein>
    <submittedName>
        <fullName evidence="1">Uncharacterized protein</fullName>
    </submittedName>
</protein>
<dbReference type="Proteomes" id="UP000616499">
    <property type="component" value="Unassembled WGS sequence"/>
</dbReference>
<accession>A0ABQ2GRD5</accession>
<name>A0ABQ2GRD5_9PSED</name>